<name>A0A0L0FZY5_9EUKA</name>
<sequence length="234" mass="26103">MSCAWLDLGGSRQVRTEGRQVGVSELSEEEARWHALQYRYIIVEWLWVEWKGKRRGSQGDYKGTQRGNDVSVGSEEECGVSDSVALLPSGDHWGAKVWKEFNIPGVVLLLSTHTLDTPDIWSTVLRTTEKHAIAAWGLEFVASFLGRALEFNNHQTSKARVDRAWYISLEPDMTWGIVAFLSDESIVTNHVGPAFRIAPEVARYAGFQQEGPDQFVVCTMGAFNSAIELGSIGR</sequence>
<dbReference type="AlphaFoldDB" id="A0A0L0FZY5"/>
<dbReference type="EMBL" id="KQ241957">
    <property type="protein sequence ID" value="KNC82126.1"/>
    <property type="molecule type" value="Genomic_DNA"/>
</dbReference>
<evidence type="ECO:0000313" key="2">
    <source>
        <dbReference type="EMBL" id="KNC82126.1"/>
    </source>
</evidence>
<dbReference type="Proteomes" id="UP000054560">
    <property type="component" value="Unassembled WGS sequence"/>
</dbReference>
<keyword evidence="3" id="KW-1185">Reference proteome</keyword>
<dbReference type="RefSeq" id="XP_014156028.1">
    <property type="nucleotide sequence ID" value="XM_014300553.1"/>
</dbReference>
<protein>
    <submittedName>
        <fullName evidence="2">Uncharacterized protein</fullName>
    </submittedName>
</protein>
<dbReference type="GeneID" id="25906082"/>
<gene>
    <name evidence="2" type="ORF">SARC_05578</name>
</gene>
<evidence type="ECO:0000256" key="1">
    <source>
        <dbReference type="SAM" id="MobiDB-lite"/>
    </source>
</evidence>
<feature type="region of interest" description="Disordered" evidence="1">
    <location>
        <begin position="55"/>
        <end position="74"/>
    </location>
</feature>
<evidence type="ECO:0000313" key="3">
    <source>
        <dbReference type="Proteomes" id="UP000054560"/>
    </source>
</evidence>
<organism evidence="2 3">
    <name type="scientific">Sphaeroforma arctica JP610</name>
    <dbReference type="NCBI Taxonomy" id="667725"/>
    <lineage>
        <taxon>Eukaryota</taxon>
        <taxon>Ichthyosporea</taxon>
        <taxon>Ichthyophonida</taxon>
        <taxon>Sphaeroforma</taxon>
    </lineage>
</organism>
<proteinExistence type="predicted"/>
<reference evidence="2 3" key="1">
    <citation type="submission" date="2011-02" db="EMBL/GenBank/DDBJ databases">
        <title>The Genome Sequence of Sphaeroforma arctica JP610.</title>
        <authorList>
            <consortium name="The Broad Institute Genome Sequencing Platform"/>
            <person name="Russ C."/>
            <person name="Cuomo C."/>
            <person name="Young S.K."/>
            <person name="Zeng Q."/>
            <person name="Gargeya S."/>
            <person name="Alvarado L."/>
            <person name="Berlin A."/>
            <person name="Chapman S.B."/>
            <person name="Chen Z."/>
            <person name="Freedman E."/>
            <person name="Gellesch M."/>
            <person name="Goldberg J."/>
            <person name="Griggs A."/>
            <person name="Gujja S."/>
            <person name="Heilman E."/>
            <person name="Heiman D."/>
            <person name="Howarth C."/>
            <person name="Mehta T."/>
            <person name="Neiman D."/>
            <person name="Pearson M."/>
            <person name="Roberts A."/>
            <person name="Saif S."/>
            <person name="Shea T."/>
            <person name="Shenoy N."/>
            <person name="Sisk P."/>
            <person name="Stolte C."/>
            <person name="Sykes S."/>
            <person name="White J."/>
            <person name="Yandava C."/>
            <person name="Burger G."/>
            <person name="Gray M.W."/>
            <person name="Holland P.W.H."/>
            <person name="King N."/>
            <person name="Lang F.B.F."/>
            <person name="Roger A.J."/>
            <person name="Ruiz-Trillo I."/>
            <person name="Haas B."/>
            <person name="Nusbaum C."/>
            <person name="Birren B."/>
        </authorList>
    </citation>
    <scope>NUCLEOTIDE SEQUENCE [LARGE SCALE GENOMIC DNA]</scope>
    <source>
        <strain evidence="2 3">JP610</strain>
    </source>
</reference>
<accession>A0A0L0FZY5</accession>